<dbReference type="AlphaFoldDB" id="A0A368LIT4"/>
<dbReference type="OrthoDB" id="7055227at2"/>
<dbReference type="SUPFAM" id="SSF53822">
    <property type="entry name" value="Periplasmic binding protein-like I"/>
    <property type="match status" value="1"/>
</dbReference>
<keyword evidence="1" id="KW-0678">Repressor</keyword>
<dbReference type="Gene3D" id="3.40.50.2300">
    <property type="match status" value="2"/>
</dbReference>
<dbReference type="GO" id="GO:0009750">
    <property type="term" value="P:response to fructose"/>
    <property type="evidence" value="ECO:0007669"/>
    <property type="project" value="InterPro"/>
</dbReference>
<dbReference type="PROSITE" id="PS00356">
    <property type="entry name" value="HTH_LACI_1"/>
    <property type="match status" value="1"/>
</dbReference>
<dbReference type="EMBL" id="QPGL01000002">
    <property type="protein sequence ID" value="RCS70617.1"/>
    <property type="molecule type" value="Genomic_DNA"/>
</dbReference>
<dbReference type="GeneID" id="303190127"/>
<name>A0A368LIT4_9VIBR</name>
<keyword evidence="2" id="KW-0805">Transcription regulation</keyword>
<dbReference type="NCBIfam" id="NF008452">
    <property type="entry name" value="PRK11303.1"/>
    <property type="match status" value="1"/>
</dbReference>
<dbReference type="PANTHER" id="PTHR30146">
    <property type="entry name" value="LACI-RELATED TRANSCRIPTIONAL REPRESSOR"/>
    <property type="match status" value="1"/>
</dbReference>
<dbReference type="SUPFAM" id="SSF47413">
    <property type="entry name" value="lambda repressor-like DNA-binding domains"/>
    <property type="match status" value="1"/>
</dbReference>
<protein>
    <submittedName>
        <fullName evidence="7">Catabolite repressor/activator</fullName>
    </submittedName>
</protein>
<evidence type="ECO:0000256" key="1">
    <source>
        <dbReference type="ARBA" id="ARBA00022491"/>
    </source>
</evidence>
<dbReference type="InterPro" id="IPR010982">
    <property type="entry name" value="Lambda_DNA-bd_dom_sf"/>
</dbReference>
<evidence type="ECO:0000256" key="4">
    <source>
        <dbReference type="ARBA" id="ARBA00023159"/>
    </source>
</evidence>
<evidence type="ECO:0000256" key="5">
    <source>
        <dbReference type="ARBA" id="ARBA00023163"/>
    </source>
</evidence>
<evidence type="ECO:0000259" key="6">
    <source>
        <dbReference type="PROSITE" id="PS50932"/>
    </source>
</evidence>
<keyword evidence="4" id="KW-0010">Activator</keyword>
<evidence type="ECO:0000256" key="3">
    <source>
        <dbReference type="ARBA" id="ARBA00023125"/>
    </source>
</evidence>
<evidence type="ECO:0000313" key="8">
    <source>
        <dbReference type="Proteomes" id="UP000252479"/>
    </source>
</evidence>
<keyword evidence="8" id="KW-1185">Reference proteome</keyword>
<reference evidence="7 8" key="1">
    <citation type="journal article" date="2017" name="Elife">
        <title>Extensive horizontal gene transfer in cheese-associated bacteria.</title>
        <authorList>
            <person name="Bonham K.S."/>
            <person name="Wolfe B.E."/>
            <person name="Dutton R.J."/>
        </authorList>
    </citation>
    <scope>NUCLEOTIDE SEQUENCE [LARGE SCALE GENOMIC DNA]</scope>
    <source>
        <strain evidence="7 8">JB196</strain>
    </source>
</reference>
<dbReference type="Proteomes" id="UP000252479">
    <property type="component" value="Unassembled WGS sequence"/>
</dbReference>
<dbReference type="InterPro" id="IPR028082">
    <property type="entry name" value="Peripla_BP_I"/>
</dbReference>
<comment type="caution">
    <text evidence="7">The sequence shown here is derived from an EMBL/GenBank/DDBJ whole genome shotgun (WGS) entry which is preliminary data.</text>
</comment>
<proteinExistence type="predicted"/>
<dbReference type="GO" id="GO:0003700">
    <property type="term" value="F:DNA-binding transcription factor activity"/>
    <property type="evidence" value="ECO:0007669"/>
    <property type="project" value="TreeGrafter"/>
</dbReference>
<dbReference type="NCBIfam" id="TIGR02417">
    <property type="entry name" value="fruct_sucro_rep"/>
    <property type="match status" value="1"/>
</dbReference>
<dbReference type="PANTHER" id="PTHR30146:SF45">
    <property type="entry name" value="CATABOLITE REPRESSOR_ACTIVATOR"/>
    <property type="match status" value="1"/>
</dbReference>
<dbReference type="GO" id="GO:0000976">
    <property type="term" value="F:transcription cis-regulatory region binding"/>
    <property type="evidence" value="ECO:0007669"/>
    <property type="project" value="TreeGrafter"/>
</dbReference>
<sequence length="333" mass="36947">MTLDEIAKLAGVSKTTASYVINGKATKYRISQKTQQKVMAVVEEHNYQPDHAASSLRAGQSRSFGLVIPDLENSSYARLAKLLEFNSRQAGYQILIGGSDDDPKTEKSVVNALVSRRIDALFVASSMKDANEFYLSIQQKGTPVIALDRPLDDEYFSCVISEDFEGALKLTSSILSSEIKTAGLIGALPTLNVSKERQLGFEAALRKSSTINHYIESKIEYGALFNRESGREVMKKWLNDGELPDAIITTSYTLLEGVLDVMFEHPKLMKTIKIATYGDNRLLDFLPIKINSLSQRFELIADSALELALNASAKRYSPGIELIPRQLKIRQTD</sequence>
<dbReference type="FunFam" id="1.10.260.40:FF:000008">
    <property type="entry name" value="Fructose repressor (Catabolite repressor/activator)"/>
    <property type="match status" value="1"/>
</dbReference>
<dbReference type="Pfam" id="PF00356">
    <property type="entry name" value="LacI"/>
    <property type="match status" value="1"/>
</dbReference>
<dbReference type="InterPro" id="IPR000843">
    <property type="entry name" value="HTH_LacI"/>
</dbReference>
<keyword evidence="5" id="KW-0804">Transcription</keyword>
<feature type="domain" description="HTH lacI-type" evidence="6">
    <location>
        <begin position="1"/>
        <end position="58"/>
    </location>
</feature>
<dbReference type="Pfam" id="PF00532">
    <property type="entry name" value="Peripla_BP_1"/>
    <property type="match status" value="1"/>
</dbReference>
<evidence type="ECO:0000256" key="2">
    <source>
        <dbReference type="ARBA" id="ARBA00023015"/>
    </source>
</evidence>
<dbReference type="SMART" id="SM00354">
    <property type="entry name" value="HTH_LACI"/>
    <property type="match status" value="1"/>
</dbReference>
<keyword evidence="3" id="KW-0238">DNA-binding</keyword>
<dbReference type="CDD" id="cd01392">
    <property type="entry name" value="HTH_LacI"/>
    <property type="match status" value="1"/>
</dbReference>
<dbReference type="PROSITE" id="PS50932">
    <property type="entry name" value="HTH_LACI_2"/>
    <property type="match status" value="1"/>
</dbReference>
<gene>
    <name evidence="7" type="ORF">CIK83_14465</name>
</gene>
<evidence type="ECO:0000313" key="7">
    <source>
        <dbReference type="EMBL" id="RCS70617.1"/>
    </source>
</evidence>
<dbReference type="InterPro" id="IPR012781">
    <property type="entry name" value="Fruct_sucro_rep"/>
</dbReference>
<organism evidence="7 8">
    <name type="scientific">Vibrio casei</name>
    <dbReference type="NCBI Taxonomy" id="673372"/>
    <lineage>
        <taxon>Bacteria</taxon>
        <taxon>Pseudomonadati</taxon>
        <taxon>Pseudomonadota</taxon>
        <taxon>Gammaproteobacteria</taxon>
        <taxon>Vibrionales</taxon>
        <taxon>Vibrionaceae</taxon>
        <taxon>Vibrio</taxon>
    </lineage>
</organism>
<dbReference type="RefSeq" id="WP_086960087.1">
    <property type="nucleotide sequence ID" value="NZ_AP018681.1"/>
</dbReference>
<dbReference type="Gene3D" id="1.10.260.40">
    <property type="entry name" value="lambda repressor-like DNA-binding domains"/>
    <property type="match status" value="1"/>
</dbReference>
<dbReference type="InterPro" id="IPR001761">
    <property type="entry name" value="Peripla_BP/Lac1_sug-bd_dom"/>
</dbReference>
<accession>A0A368LIT4</accession>